<reference evidence="1" key="1">
    <citation type="submission" date="2022-02" db="EMBL/GenBank/DDBJ databases">
        <authorList>
            <person name="Henning P.M."/>
            <person name="McCubbin A.G."/>
            <person name="Shore J.S."/>
        </authorList>
    </citation>
    <scope>NUCLEOTIDE SEQUENCE</scope>
    <source>
        <strain evidence="1">F60SS</strain>
        <tissue evidence="1">Leaves</tissue>
    </source>
</reference>
<accession>A0A9Q0G145</accession>
<evidence type="ECO:0000313" key="1">
    <source>
        <dbReference type="EMBL" id="KAJ4841298.1"/>
    </source>
</evidence>
<comment type="caution">
    <text evidence="1">The sequence shown here is derived from an EMBL/GenBank/DDBJ whole genome shotgun (WGS) entry which is preliminary data.</text>
</comment>
<dbReference type="AlphaFoldDB" id="A0A9Q0G145"/>
<sequence>YSEDSQRSVGCKTIANLADMDERELSDYEYSSDDYNSDDDYIVDFVNVIEEYSDYDYNNDGDYVKIIGEMTETCKVLDYGVLSKANIKKLQEDAITEVSSLLCLSRGEASILLPNHD</sequence>
<gene>
    <name evidence="1" type="ORF">Tsubulata_030577</name>
</gene>
<feature type="non-terminal residue" evidence="1">
    <location>
        <position position="1"/>
    </location>
</feature>
<evidence type="ECO:0000313" key="2">
    <source>
        <dbReference type="Proteomes" id="UP001141552"/>
    </source>
</evidence>
<proteinExistence type="predicted"/>
<reference evidence="1" key="2">
    <citation type="journal article" date="2023" name="Plants (Basel)">
        <title>Annotation of the Turnera subulata (Passifloraceae) Draft Genome Reveals the S-Locus Evolved after the Divergence of Turneroideae from Passifloroideae in a Stepwise Manner.</title>
        <authorList>
            <person name="Henning P.M."/>
            <person name="Roalson E.H."/>
            <person name="Mir W."/>
            <person name="McCubbin A.G."/>
            <person name="Shore J.S."/>
        </authorList>
    </citation>
    <scope>NUCLEOTIDE SEQUENCE</scope>
    <source>
        <strain evidence="1">F60SS</strain>
    </source>
</reference>
<protein>
    <submittedName>
        <fullName evidence="1">Uncharacterized protein</fullName>
    </submittedName>
</protein>
<dbReference type="EMBL" id="JAKUCV010002824">
    <property type="protein sequence ID" value="KAJ4841298.1"/>
    <property type="molecule type" value="Genomic_DNA"/>
</dbReference>
<name>A0A9Q0G145_9ROSI</name>
<keyword evidence="2" id="KW-1185">Reference proteome</keyword>
<dbReference type="Proteomes" id="UP001141552">
    <property type="component" value="Unassembled WGS sequence"/>
</dbReference>
<organism evidence="1 2">
    <name type="scientific">Turnera subulata</name>
    <dbReference type="NCBI Taxonomy" id="218843"/>
    <lineage>
        <taxon>Eukaryota</taxon>
        <taxon>Viridiplantae</taxon>
        <taxon>Streptophyta</taxon>
        <taxon>Embryophyta</taxon>
        <taxon>Tracheophyta</taxon>
        <taxon>Spermatophyta</taxon>
        <taxon>Magnoliopsida</taxon>
        <taxon>eudicotyledons</taxon>
        <taxon>Gunneridae</taxon>
        <taxon>Pentapetalae</taxon>
        <taxon>rosids</taxon>
        <taxon>fabids</taxon>
        <taxon>Malpighiales</taxon>
        <taxon>Passifloraceae</taxon>
        <taxon>Turnera</taxon>
    </lineage>
</organism>